<dbReference type="InterPro" id="IPR002182">
    <property type="entry name" value="NB-ARC"/>
</dbReference>
<evidence type="ECO:0000313" key="8">
    <source>
        <dbReference type="EMBL" id="QBI54037.1"/>
    </source>
</evidence>
<dbReference type="EMBL" id="CP036455">
    <property type="protein sequence ID" value="QBI54037.1"/>
    <property type="molecule type" value="Genomic_DNA"/>
</dbReference>
<feature type="domain" description="OmpR/PhoB-type" evidence="7">
    <location>
        <begin position="1"/>
        <end position="100"/>
    </location>
</feature>
<keyword evidence="3 5" id="KW-0238">DNA-binding</keyword>
<accession>A0A4P6Q5J0</accession>
<keyword evidence="2" id="KW-0805">Transcription regulation</keyword>
<dbReference type="InterPro" id="IPR011990">
    <property type="entry name" value="TPR-like_helical_dom_sf"/>
</dbReference>
<proteinExistence type="inferred from homology"/>
<dbReference type="InterPro" id="IPR005158">
    <property type="entry name" value="BTAD"/>
</dbReference>
<evidence type="ECO:0000313" key="9">
    <source>
        <dbReference type="Proteomes" id="UP000292235"/>
    </source>
</evidence>
<dbReference type="GO" id="GO:0003677">
    <property type="term" value="F:DNA binding"/>
    <property type="evidence" value="ECO:0007669"/>
    <property type="project" value="UniProtKB-UniRule"/>
</dbReference>
<dbReference type="SMART" id="SM00862">
    <property type="entry name" value="Trans_reg_C"/>
    <property type="match status" value="1"/>
</dbReference>
<dbReference type="Pfam" id="PF13424">
    <property type="entry name" value="TPR_12"/>
    <property type="match status" value="1"/>
</dbReference>
<dbReference type="Gene3D" id="3.40.50.300">
    <property type="entry name" value="P-loop containing nucleotide triphosphate hydrolases"/>
    <property type="match status" value="1"/>
</dbReference>
<feature type="compositionally biased region" description="Polar residues" evidence="6">
    <location>
        <begin position="407"/>
        <end position="417"/>
    </location>
</feature>
<keyword evidence="9" id="KW-1185">Reference proteome</keyword>
<dbReference type="PANTHER" id="PTHR35807">
    <property type="entry name" value="TRANSCRIPTIONAL REGULATOR REDD-RELATED"/>
    <property type="match status" value="1"/>
</dbReference>
<dbReference type="InterPro" id="IPR016032">
    <property type="entry name" value="Sig_transdc_resp-reg_C-effctor"/>
</dbReference>
<keyword evidence="4" id="KW-0804">Transcription</keyword>
<dbReference type="SUPFAM" id="SSF48452">
    <property type="entry name" value="TPR-like"/>
    <property type="match status" value="3"/>
</dbReference>
<comment type="similarity">
    <text evidence="1">Belongs to the AfsR/DnrI/RedD regulatory family.</text>
</comment>
<feature type="DNA-binding region" description="OmpR/PhoB-type" evidence="5">
    <location>
        <begin position="1"/>
        <end position="100"/>
    </location>
</feature>
<evidence type="ECO:0000256" key="3">
    <source>
        <dbReference type="ARBA" id="ARBA00023125"/>
    </source>
</evidence>
<dbReference type="SMART" id="SM01043">
    <property type="entry name" value="BTAD"/>
    <property type="match status" value="1"/>
</dbReference>
<dbReference type="Proteomes" id="UP000292235">
    <property type="component" value="Chromosome"/>
</dbReference>
<dbReference type="Pfam" id="PF00486">
    <property type="entry name" value="Trans_reg_C"/>
    <property type="match status" value="1"/>
</dbReference>
<dbReference type="GO" id="GO:0000160">
    <property type="term" value="P:phosphorelay signal transduction system"/>
    <property type="evidence" value="ECO:0007669"/>
    <property type="project" value="InterPro"/>
</dbReference>
<dbReference type="KEGG" id="strr:EKD16_11260"/>
<dbReference type="Pfam" id="PF03704">
    <property type="entry name" value="BTAD"/>
    <property type="match status" value="1"/>
</dbReference>
<dbReference type="SUPFAM" id="SSF52540">
    <property type="entry name" value="P-loop containing nucleoside triphosphate hydrolases"/>
    <property type="match status" value="1"/>
</dbReference>
<dbReference type="GO" id="GO:0043531">
    <property type="term" value="F:ADP binding"/>
    <property type="evidence" value="ECO:0007669"/>
    <property type="project" value="InterPro"/>
</dbReference>
<dbReference type="OrthoDB" id="5521887at2"/>
<protein>
    <submittedName>
        <fullName evidence="8">Regulatory protein AfsR</fullName>
    </submittedName>
</protein>
<evidence type="ECO:0000256" key="6">
    <source>
        <dbReference type="SAM" id="MobiDB-lite"/>
    </source>
</evidence>
<dbReference type="GO" id="GO:0006355">
    <property type="term" value="P:regulation of DNA-templated transcription"/>
    <property type="evidence" value="ECO:0007669"/>
    <property type="project" value="InterPro"/>
</dbReference>
<evidence type="ECO:0000256" key="4">
    <source>
        <dbReference type="ARBA" id="ARBA00023163"/>
    </source>
</evidence>
<dbReference type="Gene3D" id="1.10.10.10">
    <property type="entry name" value="Winged helix-like DNA-binding domain superfamily/Winged helix DNA-binding domain"/>
    <property type="match status" value="1"/>
</dbReference>
<dbReference type="InterPro" id="IPR051677">
    <property type="entry name" value="AfsR-DnrI-RedD_regulator"/>
</dbReference>
<gene>
    <name evidence="8" type="primary">afsR7</name>
    <name evidence="8" type="ORF">EKD16_11260</name>
</gene>
<dbReference type="InterPro" id="IPR027417">
    <property type="entry name" value="P-loop_NTPase"/>
</dbReference>
<dbReference type="RefSeq" id="WP_131098296.1">
    <property type="nucleotide sequence ID" value="NZ_CP036455.1"/>
</dbReference>
<dbReference type="SMART" id="SM00028">
    <property type="entry name" value="TPR"/>
    <property type="match status" value="5"/>
</dbReference>
<dbReference type="PROSITE" id="PS51755">
    <property type="entry name" value="OMPR_PHOB"/>
    <property type="match status" value="1"/>
</dbReference>
<sequence>MSGAHAADFRILGPVDIRIDGVRAELSAPRLRVVLVSLLLRPGRAVAAEEIVERLWGESAAAGARTTLRSYVMRLRRTLAEAGIAGDVVRTATEGYLIDVGPGQVDLHRFYAEVEEADAARGRGDADAESRHLDRALAIPQGAALADVDSDSLYRDVALPFEERRLQLLERSFSRALERGDGAGVIPRLQALAARHPLRERFSEQLMTALYRTGRQGEALSHYHRLSAHLAEELGTDPGPRLRELFAAVLRQDADSPGDSALSRPPAARPRTAAAPTGEKAPDASAAPEPPDAPVEGGRSAEDGPVEPSGAPQPSRPGRGPAAASAAPVEGACRGAAAESGQPEHPRGPQPPEEGSEPERSDTPSASADEAGPDRDGADVPSNRRGPVASPAARSGEPLRPPAESGPTATARETGSSPVAAADAPFGTAEPATAPPDGGPAAGAARNQAGGDRAPALSGMPPALADFVGRTAEAEAVADAIDGGGVGLPLAAVTGPPGVGKTAFALQSAHRLADRFPDGRLYVDLRGYAAGPALRPDHVLARFLAELHVAPERIPAEVEEQTALYRSVLTGKRVLVLLDNAADAEQIRPLLPGSPGCAVIVTSRNDLRGLLLDGALPVRLSPFDRAEALRLLGAALGERALSEQPAAAGELAELCGRVPLALRIAAANILGGRGMAEYVAELRECGRLGALSVDGDPKAAVRAAFDLSHAALDPAERGLFAALGLVPGSDFTPEAAAVLADCGTAEARRTLDRLAGRHLLHPCAPGRYRMHDLLAEYAAEQARDSMTEGQRAAARERLHRHYLDVADAAGRTIAPDTRRMARPGPAAHFADTAEALAWLEAEHTNLLAAVADAAAGGPAGHAWHLVDALRASFAARTLLSDWQQTARTGLRAARAAGDRAAEAAMLHNLGSALWNSGDLQQAAARLEEALELFRALGEPEGEIAALNNLAPWHVWGGRIDHAIALFQRGVRLCDEYGLDPQGVVLEGNLGAAWESVDLARAGATLRSALERVHRLGHSGREGVLLGSLASVERNRGEPAAALELAEQALASLERRTHELQVLPVLVDVGRLHAELGDCRTARRVAARALERCVAAGARRVEADARNGWAAVRMADGDSDGARALFGQALAISEESGYRFGAAEARLGLGWSRLDAGRIATARAHAERAAHLAAGAHRILEGRAATLHAAVALATGACAAAGERAGRAAQLHRGTGARPDEAWALHLAAESAARAGAADAAAAAARAEQLHRAVGIPGERITALRATLRRAEEAHRAAAPARG</sequence>
<feature type="region of interest" description="Disordered" evidence="6">
    <location>
        <begin position="254"/>
        <end position="458"/>
    </location>
</feature>
<dbReference type="PANTHER" id="PTHR35807:SF1">
    <property type="entry name" value="TRANSCRIPTIONAL REGULATOR REDD"/>
    <property type="match status" value="1"/>
</dbReference>
<dbReference type="CDD" id="cd15831">
    <property type="entry name" value="BTAD"/>
    <property type="match status" value="1"/>
</dbReference>
<dbReference type="PRINTS" id="PR00364">
    <property type="entry name" value="DISEASERSIST"/>
</dbReference>
<evidence type="ECO:0000256" key="1">
    <source>
        <dbReference type="ARBA" id="ARBA00005820"/>
    </source>
</evidence>
<dbReference type="InterPro" id="IPR001867">
    <property type="entry name" value="OmpR/PhoB-type_DNA-bd"/>
</dbReference>
<reference evidence="8 9" key="1">
    <citation type="submission" date="2019-02" db="EMBL/GenBank/DDBJ databases">
        <authorList>
            <person name="Khodamoradi S."/>
            <person name="Hahnke R.L."/>
            <person name="Kaempfer P."/>
            <person name="Schumann P."/>
            <person name="Rohde M."/>
            <person name="Steinert M."/>
            <person name="Luzhetskyy A."/>
            <person name="Wink J."/>
            <person name="Ruckert C."/>
        </authorList>
    </citation>
    <scope>NUCLEOTIDE SEQUENCE [LARGE SCALE GENOMIC DNA]</scope>
    <source>
        <strain evidence="8 9">M2</strain>
    </source>
</reference>
<dbReference type="Gene3D" id="1.25.40.10">
    <property type="entry name" value="Tetratricopeptide repeat domain"/>
    <property type="match status" value="3"/>
</dbReference>
<evidence type="ECO:0000256" key="5">
    <source>
        <dbReference type="PROSITE-ProRule" id="PRU01091"/>
    </source>
</evidence>
<feature type="compositionally biased region" description="Low complexity" evidence="6">
    <location>
        <begin position="264"/>
        <end position="287"/>
    </location>
</feature>
<evidence type="ECO:0000256" key="2">
    <source>
        <dbReference type="ARBA" id="ARBA00023015"/>
    </source>
</evidence>
<organism evidence="8 9">
    <name type="scientific">Streptomonospora litoralis</name>
    <dbReference type="NCBI Taxonomy" id="2498135"/>
    <lineage>
        <taxon>Bacteria</taxon>
        <taxon>Bacillati</taxon>
        <taxon>Actinomycetota</taxon>
        <taxon>Actinomycetes</taxon>
        <taxon>Streptosporangiales</taxon>
        <taxon>Nocardiopsidaceae</taxon>
        <taxon>Streptomonospora</taxon>
    </lineage>
</organism>
<dbReference type="InterPro" id="IPR036388">
    <property type="entry name" value="WH-like_DNA-bd_sf"/>
</dbReference>
<evidence type="ECO:0000259" key="7">
    <source>
        <dbReference type="PROSITE" id="PS51755"/>
    </source>
</evidence>
<dbReference type="SUPFAM" id="SSF46894">
    <property type="entry name" value="C-terminal effector domain of the bipartite response regulators"/>
    <property type="match status" value="1"/>
</dbReference>
<dbReference type="Pfam" id="PF00931">
    <property type="entry name" value="NB-ARC"/>
    <property type="match status" value="1"/>
</dbReference>
<name>A0A4P6Q5J0_9ACTN</name>
<dbReference type="InterPro" id="IPR019734">
    <property type="entry name" value="TPR_rpt"/>
</dbReference>
<feature type="compositionally biased region" description="Low complexity" evidence="6">
    <location>
        <begin position="308"/>
        <end position="328"/>
    </location>
</feature>